<keyword evidence="3" id="KW-1185">Reference proteome</keyword>
<dbReference type="RefSeq" id="WP_120466292.1">
    <property type="nucleotide sequence ID" value="NZ_RAYQ01000001.1"/>
</dbReference>
<proteinExistence type="predicted"/>
<feature type="compositionally biased region" description="Basic and acidic residues" evidence="1">
    <location>
        <begin position="111"/>
        <end position="122"/>
    </location>
</feature>
<dbReference type="OrthoDB" id="2055479at2"/>
<name>A0A3A9B6F0_9FIRM</name>
<evidence type="ECO:0000313" key="2">
    <source>
        <dbReference type="EMBL" id="RKI94365.1"/>
    </source>
</evidence>
<dbReference type="EMBL" id="RAYQ01000001">
    <property type="protein sequence ID" value="RKI94365.1"/>
    <property type="molecule type" value="Genomic_DNA"/>
</dbReference>
<sequence>MHTKTMEGLTGASMSMKLMNTPLRVYKEAERRGDTAVMERAMGYVGDFADKAEDYQKVTEKGMKEDAKEAREKAKAEQENAIQKRREEREELEKRIAESQNEDTDIVSISERGKAALDEKTDSVQTGADNGISAEKTVDAVKMEPVIYTKTGESVGPEPGATLSVSV</sequence>
<feature type="compositionally biased region" description="Basic and acidic residues" evidence="1">
    <location>
        <begin position="59"/>
        <end position="97"/>
    </location>
</feature>
<gene>
    <name evidence="2" type="ORF">D7V94_01455</name>
</gene>
<reference evidence="2 3" key="1">
    <citation type="submission" date="2018-09" db="EMBL/GenBank/DDBJ databases">
        <title>Murine metabolic-syndrome-specific gut microbial biobank.</title>
        <authorList>
            <person name="Liu C."/>
        </authorList>
    </citation>
    <scope>NUCLEOTIDE SEQUENCE [LARGE SCALE GENOMIC DNA]</scope>
    <source>
        <strain evidence="2 3">0.1xD8-82</strain>
    </source>
</reference>
<protein>
    <submittedName>
        <fullName evidence="2">Uncharacterized protein</fullName>
    </submittedName>
</protein>
<feature type="region of interest" description="Disordered" evidence="1">
    <location>
        <begin position="59"/>
        <end position="136"/>
    </location>
</feature>
<dbReference type="AlphaFoldDB" id="A0A3A9B6F0"/>
<evidence type="ECO:0000256" key="1">
    <source>
        <dbReference type="SAM" id="MobiDB-lite"/>
    </source>
</evidence>
<comment type="caution">
    <text evidence="2">The sequence shown here is derived from an EMBL/GenBank/DDBJ whole genome shotgun (WGS) entry which is preliminary data.</text>
</comment>
<evidence type="ECO:0000313" key="3">
    <source>
        <dbReference type="Proteomes" id="UP000280696"/>
    </source>
</evidence>
<dbReference type="Proteomes" id="UP000280696">
    <property type="component" value="Unassembled WGS sequence"/>
</dbReference>
<organism evidence="2 3">
    <name type="scientific">Parablautia intestinalis</name>
    <dbReference type="NCBI Taxonomy" id="2320100"/>
    <lineage>
        <taxon>Bacteria</taxon>
        <taxon>Bacillati</taxon>
        <taxon>Bacillota</taxon>
        <taxon>Clostridia</taxon>
        <taxon>Lachnospirales</taxon>
        <taxon>Lachnospiraceae</taxon>
        <taxon>Parablautia</taxon>
    </lineage>
</organism>
<accession>A0A3A9B6F0</accession>